<proteinExistence type="predicted"/>
<evidence type="ECO:0000313" key="1">
    <source>
        <dbReference type="EMBL" id="PIR82662.1"/>
    </source>
</evidence>
<organism evidence="1 2">
    <name type="scientific">Candidatus Kaiserbacteria bacterium CG10_big_fil_rev_8_21_14_0_10_59_10</name>
    <dbReference type="NCBI Taxonomy" id="1974612"/>
    <lineage>
        <taxon>Bacteria</taxon>
        <taxon>Candidatus Kaiseribacteriota</taxon>
    </lineage>
</organism>
<dbReference type="AlphaFoldDB" id="A0A2H0U8B4"/>
<dbReference type="EMBL" id="PFBM01000009">
    <property type="protein sequence ID" value="PIR82662.1"/>
    <property type="molecule type" value="Genomic_DNA"/>
</dbReference>
<comment type="caution">
    <text evidence="1">The sequence shown here is derived from an EMBL/GenBank/DDBJ whole genome shotgun (WGS) entry which is preliminary data.</text>
</comment>
<name>A0A2H0U8B4_9BACT</name>
<protein>
    <submittedName>
        <fullName evidence="1">Uncharacterized protein</fullName>
    </submittedName>
</protein>
<gene>
    <name evidence="1" type="ORF">COU20_01305</name>
</gene>
<evidence type="ECO:0000313" key="2">
    <source>
        <dbReference type="Proteomes" id="UP000231379"/>
    </source>
</evidence>
<sequence length="132" mass="15145">MELAMFTIYVSPRAQHIITADGSCMTVKEVFVREADGFVNFQDSKPPSDLCDLRLILMRRFFPRELSVPANVKAAILDFLRSYHAKQDISFDCYAFANLLGGVYAHTVPYLRKHWRLCALPLLFGHLKGTYR</sequence>
<reference evidence="2" key="1">
    <citation type="submission" date="2017-09" db="EMBL/GenBank/DDBJ databases">
        <title>Depth-based differentiation of microbial function through sediment-hosted aquifers and enrichment of novel symbionts in the deep terrestrial subsurface.</title>
        <authorList>
            <person name="Probst A.J."/>
            <person name="Ladd B."/>
            <person name="Jarett J.K."/>
            <person name="Geller-Mcgrath D.E."/>
            <person name="Sieber C.M.K."/>
            <person name="Emerson J.B."/>
            <person name="Anantharaman K."/>
            <person name="Thomas B.C."/>
            <person name="Malmstrom R."/>
            <person name="Stieglmeier M."/>
            <person name="Klingl A."/>
            <person name="Woyke T."/>
            <person name="Ryan C.M."/>
            <person name="Banfield J.F."/>
        </authorList>
    </citation>
    <scope>NUCLEOTIDE SEQUENCE [LARGE SCALE GENOMIC DNA]</scope>
</reference>
<dbReference type="Proteomes" id="UP000231379">
    <property type="component" value="Unassembled WGS sequence"/>
</dbReference>
<accession>A0A2H0U8B4</accession>